<evidence type="ECO:0000259" key="7">
    <source>
        <dbReference type="Pfam" id="PF01292"/>
    </source>
</evidence>
<keyword evidence="9" id="KW-1185">Reference proteome</keyword>
<dbReference type="GO" id="GO:0022904">
    <property type="term" value="P:respiratory electron transport chain"/>
    <property type="evidence" value="ECO:0007669"/>
    <property type="project" value="InterPro"/>
</dbReference>
<feature type="domain" description="Cytochrome b561 bacterial/Ni-hydrogenase" evidence="7">
    <location>
        <begin position="23"/>
        <end position="184"/>
    </location>
</feature>
<feature type="transmembrane region" description="Helical" evidence="6">
    <location>
        <begin position="30"/>
        <end position="46"/>
    </location>
</feature>
<gene>
    <name evidence="8" type="ORF">GCM10011335_18280</name>
</gene>
<dbReference type="InterPro" id="IPR016174">
    <property type="entry name" value="Di-haem_cyt_TM"/>
</dbReference>
<feature type="transmembrane region" description="Helical" evidence="6">
    <location>
        <begin position="150"/>
        <end position="168"/>
    </location>
</feature>
<accession>A0A917DA36</accession>
<dbReference type="SUPFAM" id="SSF81342">
    <property type="entry name" value="Transmembrane di-heme cytochromes"/>
    <property type="match status" value="1"/>
</dbReference>
<evidence type="ECO:0000313" key="8">
    <source>
        <dbReference type="EMBL" id="GGD15857.1"/>
    </source>
</evidence>
<reference evidence="8" key="1">
    <citation type="journal article" date="2014" name="Int. J. Syst. Evol. Microbiol.">
        <title>Complete genome sequence of Corynebacterium casei LMG S-19264T (=DSM 44701T), isolated from a smear-ripened cheese.</title>
        <authorList>
            <consortium name="US DOE Joint Genome Institute (JGI-PGF)"/>
            <person name="Walter F."/>
            <person name="Albersmeier A."/>
            <person name="Kalinowski J."/>
            <person name="Ruckert C."/>
        </authorList>
    </citation>
    <scope>NUCLEOTIDE SEQUENCE</scope>
    <source>
        <strain evidence="8">CGMCC 1.15493</strain>
    </source>
</reference>
<dbReference type="InterPro" id="IPR051542">
    <property type="entry name" value="Hydrogenase_cytochrome"/>
</dbReference>
<feature type="transmembrane region" description="Helical" evidence="6">
    <location>
        <begin position="111"/>
        <end position="130"/>
    </location>
</feature>
<dbReference type="GO" id="GO:0020037">
    <property type="term" value="F:heme binding"/>
    <property type="evidence" value="ECO:0007669"/>
    <property type="project" value="TreeGrafter"/>
</dbReference>
<comment type="subcellular location">
    <subcellularLocation>
        <location evidence="1">Cell membrane</location>
        <topology evidence="1">Multi-pass membrane protein</topology>
    </subcellularLocation>
</comment>
<keyword evidence="3 6" id="KW-0812">Transmembrane</keyword>
<evidence type="ECO:0000256" key="2">
    <source>
        <dbReference type="ARBA" id="ARBA00022475"/>
    </source>
</evidence>
<name>A0A917DA36_9HYPH</name>
<dbReference type="PANTHER" id="PTHR30485:SF2">
    <property type="entry name" value="BLL0597 PROTEIN"/>
    <property type="match status" value="1"/>
</dbReference>
<dbReference type="Proteomes" id="UP000613160">
    <property type="component" value="Unassembled WGS sequence"/>
</dbReference>
<reference evidence="8" key="2">
    <citation type="submission" date="2020-09" db="EMBL/GenBank/DDBJ databases">
        <authorList>
            <person name="Sun Q."/>
            <person name="Zhou Y."/>
        </authorList>
    </citation>
    <scope>NUCLEOTIDE SEQUENCE</scope>
    <source>
        <strain evidence="8">CGMCC 1.15493</strain>
    </source>
</reference>
<dbReference type="PANTHER" id="PTHR30485">
    <property type="entry name" value="NI/FE-HYDROGENASE 1 B-TYPE CYTOCHROME SUBUNIT"/>
    <property type="match status" value="1"/>
</dbReference>
<evidence type="ECO:0000256" key="1">
    <source>
        <dbReference type="ARBA" id="ARBA00004651"/>
    </source>
</evidence>
<comment type="caution">
    <text evidence="8">The sequence shown here is derived from an EMBL/GenBank/DDBJ whole genome shotgun (WGS) entry which is preliminary data.</text>
</comment>
<dbReference type="Pfam" id="PF01292">
    <property type="entry name" value="Ni_hydr_CYTB"/>
    <property type="match status" value="1"/>
</dbReference>
<dbReference type="GO" id="GO:0005886">
    <property type="term" value="C:plasma membrane"/>
    <property type="evidence" value="ECO:0007669"/>
    <property type="project" value="UniProtKB-SubCell"/>
</dbReference>
<evidence type="ECO:0000256" key="6">
    <source>
        <dbReference type="SAM" id="Phobius"/>
    </source>
</evidence>
<dbReference type="RefSeq" id="WP_188850253.1">
    <property type="nucleotide sequence ID" value="NZ_BMJJ01000003.1"/>
</dbReference>
<dbReference type="GO" id="GO:0009055">
    <property type="term" value="F:electron transfer activity"/>
    <property type="evidence" value="ECO:0007669"/>
    <property type="project" value="InterPro"/>
</dbReference>
<evidence type="ECO:0000313" key="9">
    <source>
        <dbReference type="Proteomes" id="UP000613160"/>
    </source>
</evidence>
<evidence type="ECO:0000256" key="3">
    <source>
        <dbReference type="ARBA" id="ARBA00022692"/>
    </source>
</evidence>
<evidence type="ECO:0000256" key="4">
    <source>
        <dbReference type="ARBA" id="ARBA00022989"/>
    </source>
</evidence>
<organism evidence="8 9">
    <name type="scientific">Aureimonas glaciei</name>
    <dbReference type="NCBI Taxonomy" id="1776957"/>
    <lineage>
        <taxon>Bacteria</taxon>
        <taxon>Pseudomonadati</taxon>
        <taxon>Pseudomonadota</taxon>
        <taxon>Alphaproteobacteria</taxon>
        <taxon>Hyphomicrobiales</taxon>
        <taxon>Aurantimonadaceae</taxon>
        <taxon>Aureimonas</taxon>
    </lineage>
</organism>
<dbReference type="EMBL" id="BMJJ01000003">
    <property type="protein sequence ID" value="GGD15857.1"/>
    <property type="molecule type" value="Genomic_DNA"/>
</dbReference>
<protein>
    <submittedName>
        <fullName evidence="8">Cytochrome b561</fullName>
    </submittedName>
</protein>
<keyword evidence="2" id="KW-1003">Cell membrane</keyword>
<dbReference type="InterPro" id="IPR011577">
    <property type="entry name" value="Cyt_b561_bac/Ni-Hgenase"/>
</dbReference>
<keyword evidence="4 6" id="KW-1133">Transmembrane helix</keyword>
<sequence>MRPEAIRGGGIVPLPAETATVRVWDPVVRIFHWGVVAACILNLFILEEGKMAHRYVGYTVAGLLAVRLVWGLVGSRHARFADFMPTPRRLVPYVRDLVAGREKRQLGHNPLAAVMMIVLMLLLALTAGTGFMSTLDAFWGVKWVKELHEVFANGILWLAVLHAVAAIVESRRHRENLIWSMVTGRKRAID</sequence>
<proteinExistence type="predicted"/>
<evidence type="ECO:0000256" key="5">
    <source>
        <dbReference type="ARBA" id="ARBA00023136"/>
    </source>
</evidence>
<dbReference type="AlphaFoldDB" id="A0A917DA36"/>
<keyword evidence="5 6" id="KW-0472">Membrane</keyword>
<dbReference type="Gene3D" id="1.20.950.20">
    <property type="entry name" value="Transmembrane di-heme cytochromes, Chain C"/>
    <property type="match status" value="1"/>
</dbReference>